<dbReference type="Pfam" id="PF18908">
    <property type="entry name" value="DUF5663"/>
    <property type="match status" value="1"/>
</dbReference>
<proteinExistence type="predicted"/>
<gene>
    <name evidence="1" type="ORF">COV10_03770</name>
</gene>
<dbReference type="AlphaFoldDB" id="A0A2H0REZ0"/>
<organism evidence="1 2">
    <name type="scientific">Candidatus Vogelbacteria bacterium CG10_big_fil_rev_8_21_14_0_10_51_16</name>
    <dbReference type="NCBI Taxonomy" id="1975045"/>
    <lineage>
        <taxon>Bacteria</taxon>
        <taxon>Candidatus Vogeliibacteriota</taxon>
    </lineage>
</organism>
<protein>
    <submittedName>
        <fullName evidence="1">Uncharacterized protein</fullName>
    </submittedName>
</protein>
<dbReference type="EMBL" id="PCYI01000025">
    <property type="protein sequence ID" value="PIR44594.1"/>
    <property type="molecule type" value="Genomic_DNA"/>
</dbReference>
<dbReference type="Proteomes" id="UP000228767">
    <property type="component" value="Unassembled WGS sequence"/>
</dbReference>
<accession>A0A2H0REZ0</accession>
<name>A0A2H0REZ0_9BACT</name>
<evidence type="ECO:0000313" key="1">
    <source>
        <dbReference type="EMBL" id="PIR44594.1"/>
    </source>
</evidence>
<dbReference type="InterPro" id="IPR043722">
    <property type="entry name" value="DUF5663"/>
</dbReference>
<reference evidence="1 2" key="1">
    <citation type="submission" date="2017-09" db="EMBL/GenBank/DDBJ databases">
        <title>Depth-based differentiation of microbial function through sediment-hosted aquifers and enrichment of novel symbionts in the deep terrestrial subsurface.</title>
        <authorList>
            <person name="Probst A.J."/>
            <person name="Ladd B."/>
            <person name="Jarett J.K."/>
            <person name="Geller-Mcgrath D.E."/>
            <person name="Sieber C.M."/>
            <person name="Emerson J.B."/>
            <person name="Anantharaman K."/>
            <person name="Thomas B.C."/>
            <person name="Malmstrom R."/>
            <person name="Stieglmeier M."/>
            <person name="Klingl A."/>
            <person name="Woyke T."/>
            <person name="Ryan C.M."/>
            <person name="Banfield J.F."/>
        </authorList>
    </citation>
    <scope>NUCLEOTIDE SEQUENCE [LARGE SCALE GENOMIC DNA]</scope>
    <source>
        <strain evidence="1">CG10_big_fil_rev_8_21_14_0_10_51_16</strain>
    </source>
</reference>
<evidence type="ECO:0000313" key="2">
    <source>
        <dbReference type="Proteomes" id="UP000228767"/>
    </source>
</evidence>
<comment type="caution">
    <text evidence="1">The sequence shown here is derived from an EMBL/GenBank/DDBJ whole genome shotgun (WGS) entry which is preliminary data.</text>
</comment>
<sequence>MTPEQIKQLHAQIIRELELETFPPTVQESMLAEIGQNIFMAVQAALLSALPDTDQDTYMSLIEAGEHETALSLLKKHIPNVDTFVAQAAADELRAFKETERQVAEQVA</sequence>